<dbReference type="SUPFAM" id="SSF47473">
    <property type="entry name" value="EF-hand"/>
    <property type="match status" value="1"/>
</dbReference>
<evidence type="ECO:0000256" key="1">
    <source>
        <dbReference type="ARBA" id="ARBA00007623"/>
    </source>
</evidence>
<evidence type="ECO:0000256" key="6">
    <source>
        <dbReference type="PIRSR" id="PIRSR622684-1"/>
    </source>
</evidence>
<dbReference type="SMART" id="SM00054">
    <property type="entry name" value="EFh"/>
    <property type="match status" value="3"/>
</dbReference>
<reference evidence="12" key="1">
    <citation type="journal article" date="2023" name="Commun. Biol.">
        <title>Genome analysis of Parmales, the sister group of diatoms, reveals the evolutionary specialization of diatoms from phago-mixotrophs to photoautotrophs.</title>
        <authorList>
            <person name="Ban H."/>
            <person name="Sato S."/>
            <person name="Yoshikawa S."/>
            <person name="Yamada K."/>
            <person name="Nakamura Y."/>
            <person name="Ichinomiya M."/>
            <person name="Sato N."/>
            <person name="Blanc-Mathieu R."/>
            <person name="Endo H."/>
            <person name="Kuwata A."/>
            <person name="Ogata H."/>
        </authorList>
    </citation>
    <scope>NUCLEOTIDE SEQUENCE [LARGE SCALE GENOMIC DNA]</scope>
    <source>
        <strain evidence="12">NIES 3699</strain>
    </source>
</reference>
<keyword evidence="5" id="KW-0106">Calcium</keyword>
<dbReference type="SUPFAM" id="SSF54001">
    <property type="entry name" value="Cysteine proteinases"/>
    <property type="match status" value="1"/>
</dbReference>
<sequence>MGARGSTLIGKAQPEPRLLPFTSNDLADIVSIQKRHRHDLGSSFALGPKQFAMLLQIDEKDSQGIFREVFDTDRNNLVDAFEAIACLAMLSKMAIKEKVDFIYSLYDFNGSGDITMDEMTILMRTLVTGCAKMDKKISPPSTEEVERLTVKAFATADKDSDGEITKYEFDEFCFSHPMCKDFLDYWRGSVNQVVLADKEVFVDSEFKPTAASCYTEIDQPPAGMPPASSIEFLRPADFCPDKPVLFTDGALKNGIRPGSISNKWFLSALAMVSSNMSYIQNLFVHTGQESHGRYCVRFFKEGTWVNAVIDDQFAFNKLHQPLFCQGADKNEIWAMMVEKAYAKIHGGYEHISKPHGDIEYALKDLTGGNAVAVDTTKDPKFMEKVAQGKFWIGLKAQLKAGVLGASCNQPDVIEGDMSGQEELLDREGILKGWGYPVLDFVEINEKRLKLIKIANPWGVGGFTGDWGNTSPLWEENPDVSRACKKGATGDNAFWMTMNDFVRIFNVHYFCKVVDVDEWQSVRREGVFPAKGGGCVNFPSWVQSEQILVEVEDETEVVITLTQADDRFQKDRDVGNKTDRPAIGIVCHKHNFVDPDHGKVKKLMTMRSTGIELISAFQPARDVSCTGMLAPGKYVILPQTFDPDSGSKFWVTIQSKERVNVYAGSEIEWDKNHLEPNLEGDNEMEQDLVKGHLHASHTYEEESQIVAIRAASRMVAELTVMARSLQQRKTELELRLKDLHQQVEAAA</sequence>
<feature type="domain" description="EF-hand" evidence="10">
    <location>
        <begin position="94"/>
        <end position="129"/>
    </location>
</feature>
<protein>
    <recommendedName>
        <fullName evidence="13">Calmodulin</fullName>
    </recommendedName>
</protein>
<evidence type="ECO:0000256" key="2">
    <source>
        <dbReference type="ARBA" id="ARBA00022670"/>
    </source>
</evidence>
<keyword evidence="2" id="KW-0645">Protease</keyword>
<keyword evidence="8" id="KW-0175">Coiled coil</keyword>
<dbReference type="Gene3D" id="3.90.70.10">
    <property type="entry name" value="Cysteine proteinases"/>
    <property type="match status" value="1"/>
</dbReference>
<dbReference type="GO" id="GO:0006508">
    <property type="term" value="P:proteolysis"/>
    <property type="evidence" value="ECO:0007669"/>
    <property type="project" value="UniProtKB-KW"/>
</dbReference>
<evidence type="ECO:0000256" key="4">
    <source>
        <dbReference type="ARBA" id="ARBA00022807"/>
    </source>
</evidence>
<dbReference type="GO" id="GO:0004198">
    <property type="term" value="F:calcium-dependent cysteine-type endopeptidase activity"/>
    <property type="evidence" value="ECO:0007669"/>
    <property type="project" value="InterPro"/>
</dbReference>
<feature type="domain" description="Calpain catalytic" evidence="9">
    <location>
        <begin position="200"/>
        <end position="513"/>
    </location>
</feature>
<dbReference type="PANTHER" id="PTHR10183">
    <property type="entry name" value="CALPAIN"/>
    <property type="match status" value="1"/>
</dbReference>
<dbReference type="CDD" id="cd00051">
    <property type="entry name" value="EFh"/>
    <property type="match status" value="1"/>
</dbReference>
<dbReference type="SUPFAM" id="SSF49758">
    <property type="entry name" value="Calpain large subunit, middle domain (domain III)"/>
    <property type="match status" value="1"/>
</dbReference>
<dbReference type="Pfam" id="PF00648">
    <property type="entry name" value="Peptidase_C2"/>
    <property type="match status" value="1"/>
</dbReference>
<gene>
    <name evidence="11" type="ORF">TrVE_jg7559</name>
</gene>
<dbReference type="InterPro" id="IPR001300">
    <property type="entry name" value="Peptidase_C2_calpain_cat"/>
</dbReference>
<evidence type="ECO:0000313" key="12">
    <source>
        <dbReference type="Proteomes" id="UP001165160"/>
    </source>
</evidence>
<dbReference type="PRINTS" id="PR00704">
    <property type="entry name" value="CALPAIN"/>
</dbReference>
<name>A0A9W7BWB8_9STRA</name>
<evidence type="ECO:0000256" key="8">
    <source>
        <dbReference type="SAM" id="Coils"/>
    </source>
</evidence>
<dbReference type="InterPro" id="IPR022682">
    <property type="entry name" value="Calpain_domain_III"/>
</dbReference>
<evidence type="ECO:0000256" key="5">
    <source>
        <dbReference type="ARBA" id="ARBA00022837"/>
    </source>
</evidence>
<dbReference type="InterPro" id="IPR018247">
    <property type="entry name" value="EF_Hand_1_Ca_BS"/>
</dbReference>
<dbReference type="SMART" id="SM00230">
    <property type="entry name" value="CysPc"/>
    <property type="match status" value="1"/>
</dbReference>
<dbReference type="PROSITE" id="PS00018">
    <property type="entry name" value="EF_HAND_1"/>
    <property type="match status" value="2"/>
</dbReference>
<evidence type="ECO:0008006" key="13">
    <source>
        <dbReference type="Google" id="ProtNLM"/>
    </source>
</evidence>
<proteinExistence type="inferred from homology"/>
<accession>A0A9W7BWB8</accession>
<feature type="domain" description="EF-hand" evidence="10">
    <location>
        <begin position="144"/>
        <end position="179"/>
    </location>
</feature>
<keyword evidence="12" id="KW-1185">Reference proteome</keyword>
<dbReference type="InterPro" id="IPR038765">
    <property type="entry name" value="Papain-like_cys_pep_sf"/>
</dbReference>
<evidence type="ECO:0000259" key="9">
    <source>
        <dbReference type="PROSITE" id="PS50203"/>
    </source>
</evidence>
<dbReference type="InterPro" id="IPR011992">
    <property type="entry name" value="EF-hand-dom_pair"/>
</dbReference>
<dbReference type="GO" id="GO:0005509">
    <property type="term" value="F:calcium ion binding"/>
    <property type="evidence" value="ECO:0007669"/>
    <property type="project" value="InterPro"/>
</dbReference>
<dbReference type="Gene3D" id="1.10.238.10">
    <property type="entry name" value="EF-hand"/>
    <property type="match status" value="1"/>
</dbReference>
<comment type="caution">
    <text evidence="11">The sequence shown here is derived from an EMBL/GenBank/DDBJ whole genome shotgun (WGS) entry which is preliminary data.</text>
</comment>
<evidence type="ECO:0000313" key="11">
    <source>
        <dbReference type="EMBL" id="GMH93923.1"/>
    </source>
</evidence>
<keyword evidence="3" id="KW-0378">Hydrolase</keyword>
<feature type="coiled-coil region" evidence="8">
    <location>
        <begin position="714"/>
        <end position="741"/>
    </location>
</feature>
<dbReference type="PANTHER" id="PTHR10183:SF379">
    <property type="entry name" value="CALPAIN-5"/>
    <property type="match status" value="1"/>
</dbReference>
<comment type="caution">
    <text evidence="7">Lacks conserved residue(s) required for the propagation of feature annotation.</text>
</comment>
<evidence type="ECO:0000256" key="7">
    <source>
        <dbReference type="PROSITE-ProRule" id="PRU00239"/>
    </source>
</evidence>
<dbReference type="InterPro" id="IPR036213">
    <property type="entry name" value="Calpain_III_sf"/>
</dbReference>
<dbReference type="CDD" id="cd00044">
    <property type="entry name" value="CysPc"/>
    <property type="match status" value="1"/>
</dbReference>
<dbReference type="Gene3D" id="2.60.120.380">
    <property type="match status" value="1"/>
</dbReference>
<organism evidence="11 12">
    <name type="scientific">Triparma verrucosa</name>
    <dbReference type="NCBI Taxonomy" id="1606542"/>
    <lineage>
        <taxon>Eukaryota</taxon>
        <taxon>Sar</taxon>
        <taxon>Stramenopiles</taxon>
        <taxon>Ochrophyta</taxon>
        <taxon>Bolidophyceae</taxon>
        <taxon>Parmales</taxon>
        <taxon>Triparmaceae</taxon>
        <taxon>Triparma</taxon>
    </lineage>
</organism>
<dbReference type="Pfam" id="PF01067">
    <property type="entry name" value="Calpain_III"/>
    <property type="match status" value="1"/>
</dbReference>
<keyword evidence="4" id="KW-0788">Thiol protease</keyword>
<dbReference type="AlphaFoldDB" id="A0A9W7BWB8"/>
<dbReference type="EMBL" id="BRXX01000147">
    <property type="protein sequence ID" value="GMH93923.1"/>
    <property type="molecule type" value="Genomic_DNA"/>
</dbReference>
<feature type="active site" evidence="6">
    <location>
        <position position="455"/>
    </location>
</feature>
<evidence type="ECO:0000256" key="3">
    <source>
        <dbReference type="ARBA" id="ARBA00022801"/>
    </source>
</evidence>
<dbReference type="InterPro" id="IPR022684">
    <property type="entry name" value="Calpain_cysteine_protease"/>
</dbReference>
<dbReference type="InterPro" id="IPR002048">
    <property type="entry name" value="EF_hand_dom"/>
</dbReference>
<dbReference type="PROSITE" id="PS50222">
    <property type="entry name" value="EF_HAND_2"/>
    <property type="match status" value="2"/>
</dbReference>
<dbReference type="Proteomes" id="UP001165160">
    <property type="component" value="Unassembled WGS sequence"/>
</dbReference>
<evidence type="ECO:0000259" key="10">
    <source>
        <dbReference type="PROSITE" id="PS50222"/>
    </source>
</evidence>
<dbReference type="PROSITE" id="PS50203">
    <property type="entry name" value="CALPAIN_CAT"/>
    <property type="match status" value="1"/>
</dbReference>
<comment type="similarity">
    <text evidence="1">Belongs to the peptidase C2 family.</text>
</comment>